<feature type="transmembrane region" description="Helical" evidence="1">
    <location>
        <begin position="53"/>
        <end position="71"/>
    </location>
</feature>
<reference evidence="2 3" key="1">
    <citation type="submission" date="2016-04" db="EMBL/GenBank/DDBJ databases">
        <title>A degradative enzymes factory behind the ericoid mycorrhizal symbiosis.</title>
        <authorList>
            <consortium name="DOE Joint Genome Institute"/>
            <person name="Martino E."/>
            <person name="Morin E."/>
            <person name="Grelet G."/>
            <person name="Kuo A."/>
            <person name="Kohler A."/>
            <person name="Daghino S."/>
            <person name="Barry K."/>
            <person name="Choi C."/>
            <person name="Cichocki N."/>
            <person name="Clum A."/>
            <person name="Copeland A."/>
            <person name="Hainaut M."/>
            <person name="Haridas S."/>
            <person name="Labutti K."/>
            <person name="Lindquist E."/>
            <person name="Lipzen A."/>
            <person name="Khouja H.-R."/>
            <person name="Murat C."/>
            <person name="Ohm R."/>
            <person name="Olson A."/>
            <person name="Spatafora J."/>
            <person name="Veneault-Fourrey C."/>
            <person name="Henrissat B."/>
            <person name="Grigoriev I."/>
            <person name="Martin F."/>
            <person name="Perotto S."/>
        </authorList>
    </citation>
    <scope>NUCLEOTIDE SEQUENCE [LARGE SCALE GENOMIC DNA]</scope>
    <source>
        <strain evidence="2 3">F</strain>
    </source>
</reference>
<keyword evidence="1" id="KW-1133">Transmembrane helix</keyword>
<organism evidence="2 3">
    <name type="scientific">Hyaloscypha variabilis (strain UAMH 11265 / GT02V1 / F)</name>
    <name type="common">Meliniomyces variabilis</name>
    <dbReference type="NCBI Taxonomy" id="1149755"/>
    <lineage>
        <taxon>Eukaryota</taxon>
        <taxon>Fungi</taxon>
        <taxon>Dikarya</taxon>
        <taxon>Ascomycota</taxon>
        <taxon>Pezizomycotina</taxon>
        <taxon>Leotiomycetes</taxon>
        <taxon>Helotiales</taxon>
        <taxon>Hyaloscyphaceae</taxon>
        <taxon>Hyaloscypha</taxon>
        <taxon>Hyaloscypha variabilis</taxon>
    </lineage>
</organism>
<evidence type="ECO:0000313" key="2">
    <source>
        <dbReference type="EMBL" id="PMD33180.1"/>
    </source>
</evidence>
<keyword evidence="1" id="KW-0812">Transmembrane</keyword>
<keyword evidence="3" id="KW-1185">Reference proteome</keyword>
<accession>A0A2J6R3S0</accession>
<name>A0A2J6R3S0_HYAVF</name>
<dbReference type="Proteomes" id="UP000235786">
    <property type="component" value="Unassembled WGS sequence"/>
</dbReference>
<dbReference type="EMBL" id="KZ613956">
    <property type="protein sequence ID" value="PMD33180.1"/>
    <property type="molecule type" value="Genomic_DNA"/>
</dbReference>
<gene>
    <name evidence="2" type="ORF">L207DRAFT_167392</name>
</gene>
<evidence type="ECO:0000313" key="3">
    <source>
        <dbReference type="Proteomes" id="UP000235786"/>
    </source>
</evidence>
<keyword evidence="1" id="KW-0472">Membrane</keyword>
<evidence type="ECO:0000256" key="1">
    <source>
        <dbReference type="SAM" id="Phobius"/>
    </source>
</evidence>
<dbReference type="AlphaFoldDB" id="A0A2J6R3S0"/>
<sequence>MIRACPCIKHNKVNGQFTSIQTLTVLDYSAKVCTINGIFVVKELLLLLMSGPVWNQGLVMLLISSMAGNSLNSNYQWR</sequence>
<protein>
    <submittedName>
        <fullName evidence="2">Uncharacterized protein</fullName>
    </submittedName>
</protein>
<proteinExistence type="predicted"/>